<evidence type="ECO:0000256" key="1">
    <source>
        <dbReference type="ARBA" id="ARBA00007092"/>
    </source>
</evidence>
<feature type="binding site" evidence="6">
    <location>
        <position position="127"/>
    </location>
    <ligand>
        <name>Mg(2+)</name>
        <dbReference type="ChEBI" id="CHEBI:18420"/>
        <label>1</label>
    </ligand>
</feature>
<feature type="active site" description="Proton donor/acceptor" evidence="5">
    <location>
        <position position="125"/>
    </location>
</feature>
<proteinExistence type="inferred from homology"/>
<feature type="binding site" evidence="6">
    <location>
        <position position="210"/>
    </location>
    <ligand>
        <name>Mg(2+)</name>
        <dbReference type="ChEBI" id="CHEBI:18420"/>
        <label>2</label>
    </ligand>
</feature>
<dbReference type="EMBL" id="KB469309">
    <property type="protein sequence ID" value="EPQ51943.1"/>
    <property type="molecule type" value="Genomic_DNA"/>
</dbReference>
<feature type="site" description="Important for catalytic activity" evidence="7">
    <location>
        <position position="185"/>
    </location>
</feature>
<feature type="active site" description="Proton acceptor" evidence="5">
    <location>
        <position position="211"/>
    </location>
</feature>
<evidence type="ECO:0000256" key="2">
    <source>
        <dbReference type="ARBA" id="ARBA00022723"/>
    </source>
</evidence>
<keyword evidence="4 6" id="KW-0460">Magnesium</keyword>
<evidence type="ECO:0000313" key="9">
    <source>
        <dbReference type="EMBL" id="EPQ51943.1"/>
    </source>
</evidence>
<dbReference type="RefSeq" id="XP_007869586.1">
    <property type="nucleotide sequence ID" value="XM_007871395.1"/>
</dbReference>
<evidence type="ECO:0000259" key="8">
    <source>
        <dbReference type="Pfam" id="PF03372"/>
    </source>
</evidence>
<feature type="site" description="Interaction with DNA substrate" evidence="7">
    <location>
        <position position="211"/>
    </location>
</feature>
<feature type="non-terminal residue" evidence="9">
    <location>
        <position position="331"/>
    </location>
</feature>
<dbReference type="InterPro" id="IPR036691">
    <property type="entry name" value="Endo/exonu/phosph_ase_sf"/>
</dbReference>
<dbReference type="Proteomes" id="UP000030669">
    <property type="component" value="Unassembled WGS sequence"/>
</dbReference>
<accession>S7PWK6</accession>
<dbReference type="InterPro" id="IPR004808">
    <property type="entry name" value="AP_endonuc_1"/>
</dbReference>
<feature type="binding site" evidence="6">
    <location>
        <position position="211"/>
    </location>
    <ligand>
        <name>Mg(2+)</name>
        <dbReference type="ChEBI" id="CHEBI:18420"/>
        <label>1</label>
    </ligand>
</feature>
<dbReference type="InterPro" id="IPR005135">
    <property type="entry name" value="Endo/exonuclease/phosphatase"/>
</dbReference>
<evidence type="ECO:0000256" key="5">
    <source>
        <dbReference type="PIRSR" id="PIRSR604808-1"/>
    </source>
</evidence>
<dbReference type="Gene3D" id="3.60.10.10">
    <property type="entry name" value="Endonuclease/exonuclease/phosphatase"/>
    <property type="match status" value="1"/>
</dbReference>
<dbReference type="GeneID" id="19306554"/>
<dbReference type="HOGENOM" id="CLU_049840_0_0_1"/>
<dbReference type="GO" id="GO:0008081">
    <property type="term" value="F:phosphoric diester hydrolase activity"/>
    <property type="evidence" value="ECO:0007669"/>
    <property type="project" value="TreeGrafter"/>
</dbReference>
<dbReference type="OMA" id="CEGARTE"/>
<dbReference type="eggNOG" id="ENOG502SMUP">
    <property type="taxonomic scope" value="Eukaryota"/>
</dbReference>
<evidence type="ECO:0000256" key="7">
    <source>
        <dbReference type="PIRSR" id="PIRSR604808-3"/>
    </source>
</evidence>
<gene>
    <name evidence="9" type="ORF">GLOTRDRAFT_48217</name>
</gene>
<dbReference type="PANTHER" id="PTHR22748:SF6">
    <property type="entry name" value="DNA-(APURINIC OR APYRIMIDINIC SITE) ENDONUCLEASE"/>
    <property type="match status" value="1"/>
</dbReference>
<feature type="active site" evidence="5">
    <location>
        <position position="92"/>
    </location>
</feature>
<dbReference type="OrthoDB" id="3264871at2759"/>
<dbReference type="GO" id="GO:0046872">
    <property type="term" value="F:metal ion binding"/>
    <property type="evidence" value="ECO:0007669"/>
    <property type="project" value="UniProtKB-KW"/>
</dbReference>
<dbReference type="KEGG" id="gtr:GLOTRDRAFT_48217"/>
<comment type="similarity">
    <text evidence="1">Belongs to the DNA repair enzymes AP/ExoA family.</text>
</comment>
<evidence type="ECO:0000256" key="4">
    <source>
        <dbReference type="ARBA" id="ARBA00022842"/>
    </source>
</evidence>
<evidence type="ECO:0000313" key="10">
    <source>
        <dbReference type="Proteomes" id="UP000030669"/>
    </source>
</evidence>
<dbReference type="PANTHER" id="PTHR22748">
    <property type="entry name" value="AP ENDONUCLEASE"/>
    <property type="match status" value="1"/>
</dbReference>
<dbReference type="AlphaFoldDB" id="S7PWK6"/>
<keyword evidence="3" id="KW-0378">Hydrolase</keyword>
<protein>
    <submittedName>
        <fullName evidence="9">DNase I-like protein</fullName>
    </submittedName>
</protein>
<dbReference type="Pfam" id="PF03372">
    <property type="entry name" value="Exo_endo_phos"/>
    <property type="match status" value="1"/>
</dbReference>
<dbReference type="GO" id="GO:0003906">
    <property type="term" value="F:DNA-(apurinic or apyrimidinic site) endonuclease activity"/>
    <property type="evidence" value="ECO:0007669"/>
    <property type="project" value="TreeGrafter"/>
</dbReference>
<dbReference type="SUPFAM" id="SSF56219">
    <property type="entry name" value="DNase I-like"/>
    <property type="match status" value="1"/>
</dbReference>
<keyword evidence="6" id="KW-0464">Manganese</keyword>
<dbReference type="GO" id="GO:0008311">
    <property type="term" value="F:double-stranded DNA 3'-5' DNA exonuclease activity"/>
    <property type="evidence" value="ECO:0007669"/>
    <property type="project" value="TreeGrafter"/>
</dbReference>
<evidence type="ECO:0000256" key="3">
    <source>
        <dbReference type="ARBA" id="ARBA00022801"/>
    </source>
</evidence>
<comment type="cofactor">
    <cofactor evidence="6">
        <name>Mg(2+)</name>
        <dbReference type="ChEBI" id="CHEBI:18420"/>
    </cofactor>
    <cofactor evidence="6">
        <name>Mn(2+)</name>
        <dbReference type="ChEBI" id="CHEBI:29035"/>
    </cofactor>
    <text evidence="6">Probably binds two magnesium or manganese ions per subunit.</text>
</comment>
<feature type="site" description="Transition state stabilizer" evidence="7">
    <location>
        <position position="127"/>
    </location>
</feature>
<keyword evidence="2 6" id="KW-0479">Metal-binding</keyword>
<reference evidence="9 10" key="1">
    <citation type="journal article" date="2012" name="Science">
        <title>The Paleozoic origin of enzymatic lignin decomposition reconstructed from 31 fungal genomes.</title>
        <authorList>
            <person name="Floudas D."/>
            <person name="Binder M."/>
            <person name="Riley R."/>
            <person name="Barry K."/>
            <person name="Blanchette R.A."/>
            <person name="Henrissat B."/>
            <person name="Martinez A.T."/>
            <person name="Otillar R."/>
            <person name="Spatafora J.W."/>
            <person name="Yadav J.S."/>
            <person name="Aerts A."/>
            <person name="Benoit I."/>
            <person name="Boyd A."/>
            <person name="Carlson A."/>
            <person name="Copeland A."/>
            <person name="Coutinho P.M."/>
            <person name="de Vries R.P."/>
            <person name="Ferreira P."/>
            <person name="Findley K."/>
            <person name="Foster B."/>
            <person name="Gaskell J."/>
            <person name="Glotzer D."/>
            <person name="Gorecki P."/>
            <person name="Heitman J."/>
            <person name="Hesse C."/>
            <person name="Hori C."/>
            <person name="Igarashi K."/>
            <person name="Jurgens J.A."/>
            <person name="Kallen N."/>
            <person name="Kersten P."/>
            <person name="Kohler A."/>
            <person name="Kuees U."/>
            <person name="Kumar T.K.A."/>
            <person name="Kuo A."/>
            <person name="LaButti K."/>
            <person name="Larrondo L.F."/>
            <person name="Lindquist E."/>
            <person name="Ling A."/>
            <person name="Lombard V."/>
            <person name="Lucas S."/>
            <person name="Lundell T."/>
            <person name="Martin R."/>
            <person name="McLaughlin D.J."/>
            <person name="Morgenstern I."/>
            <person name="Morin E."/>
            <person name="Murat C."/>
            <person name="Nagy L.G."/>
            <person name="Nolan M."/>
            <person name="Ohm R.A."/>
            <person name="Patyshakuliyeva A."/>
            <person name="Rokas A."/>
            <person name="Ruiz-Duenas F.J."/>
            <person name="Sabat G."/>
            <person name="Salamov A."/>
            <person name="Samejima M."/>
            <person name="Schmutz J."/>
            <person name="Slot J.C."/>
            <person name="St John F."/>
            <person name="Stenlid J."/>
            <person name="Sun H."/>
            <person name="Sun S."/>
            <person name="Syed K."/>
            <person name="Tsang A."/>
            <person name="Wiebenga A."/>
            <person name="Young D."/>
            <person name="Pisabarro A."/>
            <person name="Eastwood D.C."/>
            <person name="Martin F."/>
            <person name="Cullen D."/>
            <person name="Grigoriev I.V."/>
            <person name="Hibbett D.S."/>
        </authorList>
    </citation>
    <scope>NUCLEOTIDE SEQUENCE [LARGE SCALE GENOMIC DNA]</scope>
    <source>
        <strain evidence="9 10">ATCC 11539</strain>
    </source>
</reference>
<name>S7PWK6_GLOTA</name>
<dbReference type="GO" id="GO:0006284">
    <property type="term" value="P:base-excision repair"/>
    <property type="evidence" value="ECO:0007669"/>
    <property type="project" value="TreeGrafter"/>
</dbReference>
<evidence type="ECO:0000256" key="6">
    <source>
        <dbReference type="PIRSR" id="PIRSR604808-2"/>
    </source>
</evidence>
<organism evidence="9 10">
    <name type="scientific">Gloeophyllum trabeum (strain ATCC 11539 / FP-39264 / Madison 617)</name>
    <name type="common">Brown rot fungus</name>
    <dbReference type="NCBI Taxonomy" id="670483"/>
    <lineage>
        <taxon>Eukaryota</taxon>
        <taxon>Fungi</taxon>
        <taxon>Dikarya</taxon>
        <taxon>Basidiomycota</taxon>
        <taxon>Agaricomycotina</taxon>
        <taxon>Agaricomycetes</taxon>
        <taxon>Gloeophyllales</taxon>
        <taxon>Gloeophyllaceae</taxon>
        <taxon>Gloeophyllum</taxon>
    </lineage>
</organism>
<sequence length="331" mass="38147">MRDKRIGILAVQETHLDRNYVADIHELYEKRLKVLNSPDPSRATASAGVAFILNREITNTADITFTEIIPGRAALLTTKWHKSEQFSILNIYAPNDYAQHAPFWSTIQSYWTDNSLPQPTFMMGDFNIVEDQIDRSPPHADPPQATNALRETRLTLNLVDAWRIDHANERTFTYHSHQGRLSRIDRVYTQRQHLPSIRNWEISASVVPSDHALTTFRYAPVNSPYIGDGRWTWPLGLIRDKDLLDKIIEIGAVLQLTLEDPTFMRSDTHNVQRLWQDFKITMTKIAKAHAKLTLARITHKIKALEHDLKHTQNHPDLDTNEDLRINAALLE</sequence>
<feature type="domain" description="Endonuclease/exonuclease/phosphatase" evidence="8">
    <location>
        <begin position="8"/>
        <end position="211"/>
    </location>
</feature>
<keyword evidence="10" id="KW-1185">Reference proteome</keyword>
<dbReference type="GO" id="GO:0005634">
    <property type="term" value="C:nucleus"/>
    <property type="evidence" value="ECO:0007669"/>
    <property type="project" value="TreeGrafter"/>
</dbReference>
<feature type="binding site" evidence="6">
    <location>
        <position position="125"/>
    </location>
    <ligand>
        <name>Mg(2+)</name>
        <dbReference type="ChEBI" id="CHEBI:18420"/>
        <label>1</label>
    </ligand>
</feature>